<proteinExistence type="predicted"/>
<dbReference type="Pfam" id="PF10321">
    <property type="entry name" value="7TM_GPCR_Srt"/>
    <property type="match status" value="1"/>
</dbReference>
<feature type="transmembrane region" description="Helical" evidence="1">
    <location>
        <begin position="6"/>
        <end position="25"/>
    </location>
</feature>
<sequence>MGVLATPSYVAYAVLTVILAFDRFIKIHCPQYDLVFFSGATTKLWVGLVTWVWLMFAFCLASPWASMIYRPREYCWNYDDGLKFSYLVQKCEMIIELSTILLSGVFYILIVIALYRKRKRFFSQSNFRSEAKILVQAFTITVYGVVMNFLWHNPKGILPPNVWSHMTLNMMWILSAGIYPLVFFISNRAIRDNGPTVSRVTMLRVVAQAIHSKQ</sequence>
<dbReference type="SUPFAM" id="SSF81321">
    <property type="entry name" value="Family A G protein-coupled receptor-like"/>
    <property type="match status" value="1"/>
</dbReference>
<dbReference type="AlphaFoldDB" id="A0A0B1TSX9"/>
<dbReference type="Gene3D" id="1.20.1070.10">
    <property type="entry name" value="Rhodopsin 7-helix transmembrane proteins"/>
    <property type="match status" value="1"/>
</dbReference>
<reference evidence="2 3" key="1">
    <citation type="submission" date="2014-03" db="EMBL/GenBank/DDBJ databases">
        <title>Draft genome of the hookworm Oesophagostomum dentatum.</title>
        <authorList>
            <person name="Mitreva M."/>
        </authorList>
    </citation>
    <scope>NUCLEOTIDE SEQUENCE [LARGE SCALE GENOMIC DNA]</scope>
    <source>
        <strain evidence="2 3">OD-Hann</strain>
    </source>
</reference>
<dbReference type="InterPro" id="IPR019425">
    <property type="entry name" value="7TM_GPCR_serpentine_rcpt_Srt"/>
</dbReference>
<organism evidence="2 3">
    <name type="scientific">Oesophagostomum dentatum</name>
    <name type="common">Nodular worm</name>
    <dbReference type="NCBI Taxonomy" id="61180"/>
    <lineage>
        <taxon>Eukaryota</taxon>
        <taxon>Metazoa</taxon>
        <taxon>Ecdysozoa</taxon>
        <taxon>Nematoda</taxon>
        <taxon>Chromadorea</taxon>
        <taxon>Rhabditida</taxon>
        <taxon>Rhabditina</taxon>
        <taxon>Rhabditomorpha</taxon>
        <taxon>Strongyloidea</taxon>
        <taxon>Strongylidae</taxon>
        <taxon>Oesophagostomum</taxon>
    </lineage>
</organism>
<dbReference type="OrthoDB" id="5862745at2759"/>
<dbReference type="PANTHER" id="PTHR23021">
    <property type="entry name" value="SERPENTINE RECEPTOR, CLASS T"/>
    <property type="match status" value="1"/>
</dbReference>
<evidence type="ECO:0008006" key="4">
    <source>
        <dbReference type="Google" id="ProtNLM"/>
    </source>
</evidence>
<evidence type="ECO:0000256" key="1">
    <source>
        <dbReference type="SAM" id="Phobius"/>
    </source>
</evidence>
<feature type="transmembrane region" description="Helical" evidence="1">
    <location>
        <begin position="45"/>
        <end position="64"/>
    </location>
</feature>
<evidence type="ECO:0000313" key="2">
    <source>
        <dbReference type="EMBL" id="KHJ98952.1"/>
    </source>
</evidence>
<keyword evidence="1" id="KW-0812">Transmembrane</keyword>
<feature type="transmembrane region" description="Helical" evidence="1">
    <location>
        <begin position="93"/>
        <end position="112"/>
    </location>
</feature>
<feature type="transmembrane region" description="Helical" evidence="1">
    <location>
        <begin position="171"/>
        <end position="190"/>
    </location>
</feature>
<accession>A0A0B1TSX9</accession>
<name>A0A0B1TSX9_OESDE</name>
<gene>
    <name evidence="2" type="ORF">OESDEN_01071</name>
</gene>
<dbReference type="Proteomes" id="UP000053660">
    <property type="component" value="Unassembled WGS sequence"/>
</dbReference>
<keyword evidence="1" id="KW-1133">Transmembrane helix</keyword>
<keyword evidence="3" id="KW-1185">Reference proteome</keyword>
<feature type="transmembrane region" description="Helical" evidence="1">
    <location>
        <begin position="133"/>
        <end position="151"/>
    </location>
</feature>
<protein>
    <recommendedName>
        <fullName evidence="4">G-protein coupled receptors family 1 profile domain-containing protein</fullName>
    </recommendedName>
</protein>
<dbReference type="EMBL" id="KN549258">
    <property type="protein sequence ID" value="KHJ98952.1"/>
    <property type="molecule type" value="Genomic_DNA"/>
</dbReference>
<keyword evidence="1" id="KW-0472">Membrane</keyword>
<evidence type="ECO:0000313" key="3">
    <source>
        <dbReference type="Proteomes" id="UP000053660"/>
    </source>
</evidence>
<dbReference type="PANTHER" id="PTHR23021:SF82">
    <property type="entry name" value="G PROTEIN-COUPLED RECEPTOR"/>
    <property type="match status" value="1"/>
</dbReference>